<evidence type="ECO:0000256" key="9">
    <source>
        <dbReference type="SAM" id="Phobius"/>
    </source>
</evidence>
<feature type="transmembrane region" description="Helical" evidence="9">
    <location>
        <begin position="60"/>
        <end position="78"/>
    </location>
</feature>
<dbReference type="RefSeq" id="WP_083709770.1">
    <property type="nucleotide sequence ID" value="NZ_FTNT01000006.1"/>
</dbReference>
<dbReference type="SUPFAM" id="SSF55874">
    <property type="entry name" value="ATPase domain of HSP90 chaperone/DNA topoisomerase II/histidine kinase"/>
    <property type="match status" value="1"/>
</dbReference>
<evidence type="ECO:0000256" key="3">
    <source>
        <dbReference type="ARBA" id="ARBA00022553"/>
    </source>
</evidence>
<keyword evidence="8" id="KW-0902">Two-component regulatory system</keyword>
<dbReference type="GO" id="GO:0005524">
    <property type="term" value="F:ATP binding"/>
    <property type="evidence" value="ECO:0007669"/>
    <property type="project" value="UniProtKB-KW"/>
</dbReference>
<dbReference type="GO" id="GO:0046983">
    <property type="term" value="F:protein dimerization activity"/>
    <property type="evidence" value="ECO:0007669"/>
    <property type="project" value="InterPro"/>
</dbReference>
<evidence type="ECO:0000313" key="13">
    <source>
        <dbReference type="Proteomes" id="UP000186218"/>
    </source>
</evidence>
<comment type="catalytic activity">
    <reaction evidence="1">
        <text>ATP + protein L-histidine = ADP + protein N-phospho-L-histidine.</text>
        <dbReference type="EC" id="2.7.13.3"/>
    </reaction>
</comment>
<dbReference type="InterPro" id="IPR003594">
    <property type="entry name" value="HATPase_dom"/>
</dbReference>
<feature type="transmembrane region" description="Helical" evidence="9">
    <location>
        <begin position="134"/>
        <end position="167"/>
    </location>
</feature>
<keyword evidence="9" id="KW-1133">Transmembrane helix</keyword>
<evidence type="ECO:0000259" key="10">
    <source>
        <dbReference type="Pfam" id="PF02518"/>
    </source>
</evidence>
<dbReference type="OrthoDB" id="227596at2"/>
<dbReference type="STRING" id="1344003.SAMN05445060_2251"/>
<dbReference type="Pfam" id="PF02518">
    <property type="entry name" value="HATPase_c"/>
    <property type="match status" value="1"/>
</dbReference>
<dbReference type="Pfam" id="PF07730">
    <property type="entry name" value="HisKA_3"/>
    <property type="match status" value="1"/>
</dbReference>
<dbReference type="Gene3D" id="3.30.565.10">
    <property type="entry name" value="Histidine kinase-like ATPase, C-terminal domain"/>
    <property type="match status" value="1"/>
</dbReference>
<dbReference type="GO" id="GO:0016020">
    <property type="term" value="C:membrane"/>
    <property type="evidence" value="ECO:0007669"/>
    <property type="project" value="InterPro"/>
</dbReference>
<feature type="domain" description="Histidine kinase/HSP90-like ATPase" evidence="10">
    <location>
        <begin position="303"/>
        <end position="394"/>
    </location>
</feature>
<feature type="transmembrane region" description="Helical" evidence="9">
    <location>
        <begin position="90"/>
        <end position="114"/>
    </location>
</feature>
<name>A0A1N7FSE3_9NOCA</name>
<keyword evidence="13" id="KW-1185">Reference proteome</keyword>
<evidence type="ECO:0000256" key="7">
    <source>
        <dbReference type="ARBA" id="ARBA00022840"/>
    </source>
</evidence>
<keyword evidence="9" id="KW-0472">Membrane</keyword>
<feature type="domain" description="Signal transduction histidine kinase subgroup 3 dimerisation and phosphoacceptor" evidence="11">
    <location>
        <begin position="203"/>
        <end position="270"/>
    </location>
</feature>
<dbReference type="InterPro" id="IPR036890">
    <property type="entry name" value="HATPase_C_sf"/>
</dbReference>
<dbReference type="Proteomes" id="UP000186218">
    <property type="component" value="Unassembled WGS sequence"/>
</dbReference>
<evidence type="ECO:0000256" key="2">
    <source>
        <dbReference type="ARBA" id="ARBA00012438"/>
    </source>
</evidence>
<dbReference type="AlphaFoldDB" id="A0A1N7FSE3"/>
<evidence type="ECO:0000256" key="8">
    <source>
        <dbReference type="ARBA" id="ARBA00023012"/>
    </source>
</evidence>
<dbReference type="InterPro" id="IPR011712">
    <property type="entry name" value="Sig_transdc_His_kin_sub3_dim/P"/>
</dbReference>
<keyword evidence="9" id="KW-0812">Transmembrane</keyword>
<accession>A0A1N7FSE3</accession>
<protein>
    <recommendedName>
        <fullName evidence="2">histidine kinase</fullName>
        <ecNumber evidence="2">2.7.13.3</ecNumber>
    </recommendedName>
</protein>
<feature type="transmembrane region" description="Helical" evidence="9">
    <location>
        <begin position="37"/>
        <end position="54"/>
    </location>
</feature>
<keyword evidence="4" id="KW-0808">Transferase</keyword>
<dbReference type="InterPro" id="IPR050482">
    <property type="entry name" value="Sensor_HK_TwoCompSys"/>
</dbReference>
<evidence type="ECO:0000256" key="1">
    <source>
        <dbReference type="ARBA" id="ARBA00000085"/>
    </source>
</evidence>
<keyword evidence="5" id="KW-0547">Nucleotide-binding</keyword>
<dbReference type="PANTHER" id="PTHR24421:SF10">
    <property type="entry name" value="NITRATE_NITRITE SENSOR PROTEIN NARQ"/>
    <property type="match status" value="1"/>
</dbReference>
<evidence type="ECO:0000259" key="11">
    <source>
        <dbReference type="Pfam" id="PF07730"/>
    </source>
</evidence>
<dbReference type="EMBL" id="FTNT01000006">
    <property type="protein sequence ID" value="SIS03292.1"/>
    <property type="molecule type" value="Genomic_DNA"/>
</dbReference>
<dbReference type="PANTHER" id="PTHR24421">
    <property type="entry name" value="NITRATE/NITRITE SENSOR PROTEIN NARX-RELATED"/>
    <property type="match status" value="1"/>
</dbReference>
<keyword evidence="6 12" id="KW-0418">Kinase</keyword>
<reference evidence="12 13" key="1">
    <citation type="submission" date="2017-01" db="EMBL/GenBank/DDBJ databases">
        <authorList>
            <person name="Mah S.A."/>
            <person name="Swanson W.J."/>
            <person name="Moy G.W."/>
            <person name="Vacquier V.D."/>
        </authorList>
    </citation>
    <scope>NUCLEOTIDE SEQUENCE [LARGE SCALE GENOMIC DNA]</scope>
    <source>
        <strain evidence="12 13">CPCC 203464</strain>
    </source>
</reference>
<evidence type="ECO:0000256" key="5">
    <source>
        <dbReference type="ARBA" id="ARBA00022741"/>
    </source>
</evidence>
<evidence type="ECO:0000256" key="4">
    <source>
        <dbReference type="ARBA" id="ARBA00022679"/>
    </source>
</evidence>
<organism evidence="12 13">
    <name type="scientific">Williamsia sterculiae</name>
    <dbReference type="NCBI Taxonomy" id="1344003"/>
    <lineage>
        <taxon>Bacteria</taxon>
        <taxon>Bacillati</taxon>
        <taxon>Actinomycetota</taxon>
        <taxon>Actinomycetes</taxon>
        <taxon>Mycobacteriales</taxon>
        <taxon>Nocardiaceae</taxon>
        <taxon>Williamsia</taxon>
    </lineage>
</organism>
<evidence type="ECO:0000256" key="6">
    <source>
        <dbReference type="ARBA" id="ARBA00022777"/>
    </source>
</evidence>
<proteinExistence type="predicted"/>
<keyword evidence="3" id="KW-0597">Phosphoprotein</keyword>
<sequence>MRPRPGWRERVLGREVHDTGVPVGATVDVVSLRVNPLLRIAILILAWATVSPLGVTGHALYGLILMLVATVTMMSAAIPDTRLGPLPRTVVLAVAAVAGGLLFACYPTSVATAVPFFVCGNAGFRLPRRPAIGVALLGSTVAVIATVVTFGSELVIVSLTVGLPVLIGMNRRERIRALELAHEMVEQTRRAAASEAHAAALDERARMARDLHDVLAHSLSGVNMQLNLADALLEDKRIDDAHRTVLEAQTMVARGLTEARAAVYALRAETLHLIPAVEAMMVGDHEHLEVDGEEPRLSGTTTQALIRIVQEALTNARRYAPGARVAVRIATVTDGSLVVEVHNEAGTVPADSTGGGGMGLVGIRERAGAIGAHATAGPDGGQSGGGWTVRVDVPV</sequence>
<keyword evidence="7" id="KW-0067">ATP-binding</keyword>
<gene>
    <name evidence="12" type="ORF">SAMN05445060_2251</name>
</gene>
<dbReference type="EC" id="2.7.13.3" evidence="2"/>
<dbReference type="Gene3D" id="1.20.5.1930">
    <property type="match status" value="1"/>
</dbReference>
<dbReference type="GO" id="GO:0000155">
    <property type="term" value="F:phosphorelay sensor kinase activity"/>
    <property type="evidence" value="ECO:0007669"/>
    <property type="project" value="InterPro"/>
</dbReference>
<evidence type="ECO:0000313" key="12">
    <source>
        <dbReference type="EMBL" id="SIS03292.1"/>
    </source>
</evidence>